<dbReference type="KEGG" id="cavi:CAV_0213"/>
<proteinExistence type="predicted"/>
<name>A0A222MVG6_9BACT</name>
<reference evidence="1 2" key="1">
    <citation type="submission" date="2017-07" db="EMBL/GenBank/DDBJ databases">
        <title>Analysis of two Campylobacter avium genomes and identification of a novel hippuricase gene.</title>
        <authorList>
            <person name="Miller W.G."/>
            <person name="Chapman M.H."/>
            <person name="Yee E."/>
            <person name="Revez J."/>
            <person name="Bono J.L."/>
            <person name="Rossi M."/>
        </authorList>
    </citation>
    <scope>NUCLEOTIDE SEQUENCE [LARGE SCALE GENOMIC DNA]</scope>
    <source>
        <strain evidence="1 2">LMG 24591</strain>
    </source>
</reference>
<sequence>MKTCFLHKNPQSSDLILFVSGFASHFSHFSHLKAQNNVLMIYDYKDMNLDIELNSFKTVHLIAFSMGVSISSKLLSYMKFKTSLAINGTPRGIDDEYGIKEEVFKKSMENFNLLEFKKALFAKNLNLGENFYFQGQTQLKDELKSLFNFHKKHKVKKDLSFDKILLSKRDLIFSNRACENFFKQKNTKIIHSKEPHFVFFAFDSWEELCNI</sequence>
<evidence type="ECO:0000313" key="2">
    <source>
        <dbReference type="Proteomes" id="UP000201169"/>
    </source>
</evidence>
<dbReference type="OrthoDB" id="37047at2"/>
<dbReference type="Proteomes" id="UP000201169">
    <property type="component" value="Chromosome"/>
</dbReference>
<gene>
    <name evidence="1" type="ORF">CAV_0213</name>
</gene>
<dbReference type="RefSeq" id="WP_094324677.1">
    <property type="nucleotide sequence ID" value="NZ_CP022347.1"/>
</dbReference>
<organism evidence="1 2">
    <name type="scientific">Campylobacter avium LMG 24591</name>
    <dbReference type="NCBI Taxonomy" id="522484"/>
    <lineage>
        <taxon>Bacteria</taxon>
        <taxon>Pseudomonadati</taxon>
        <taxon>Campylobacterota</taxon>
        <taxon>Epsilonproteobacteria</taxon>
        <taxon>Campylobacterales</taxon>
        <taxon>Campylobacteraceae</taxon>
        <taxon>Campylobacter</taxon>
    </lineage>
</organism>
<dbReference type="AlphaFoldDB" id="A0A222MVG6"/>
<protein>
    <submittedName>
        <fullName evidence="1">DUF452 domain protein</fullName>
    </submittedName>
</protein>
<evidence type="ECO:0000313" key="1">
    <source>
        <dbReference type="EMBL" id="ASQ29885.1"/>
    </source>
</evidence>
<accession>A0A222MVG6</accession>
<keyword evidence="2" id="KW-1185">Reference proteome</keyword>
<dbReference type="EMBL" id="CP022347">
    <property type="protein sequence ID" value="ASQ29885.1"/>
    <property type="molecule type" value="Genomic_DNA"/>
</dbReference>
<dbReference type="Pfam" id="PF04301">
    <property type="entry name" value="BioG"/>
    <property type="match status" value="1"/>
</dbReference>
<dbReference type="InterPro" id="IPR007398">
    <property type="entry name" value="BioG"/>
</dbReference>